<protein>
    <submittedName>
        <fullName evidence="2">Uncharacterized protein</fullName>
    </submittedName>
</protein>
<organism evidence="2 3">
    <name type="scientific">Arabis nemorensis</name>
    <dbReference type="NCBI Taxonomy" id="586526"/>
    <lineage>
        <taxon>Eukaryota</taxon>
        <taxon>Viridiplantae</taxon>
        <taxon>Streptophyta</taxon>
        <taxon>Embryophyta</taxon>
        <taxon>Tracheophyta</taxon>
        <taxon>Spermatophyta</taxon>
        <taxon>Magnoliopsida</taxon>
        <taxon>eudicotyledons</taxon>
        <taxon>Gunneridae</taxon>
        <taxon>Pentapetalae</taxon>
        <taxon>rosids</taxon>
        <taxon>malvids</taxon>
        <taxon>Brassicales</taxon>
        <taxon>Brassicaceae</taxon>
        <taxon>Arabideae</taxon>
        <taxon>Arabis</taxon>
    </lineage>
</organism>
<feature type="region of interest" description="Disordered" evidence="1">
    <location>
        <begin position="1"/>
        <end position="66"/>
    </location>
</feature>
<name>A0A565BZV3_9BRAS</name>
<dbReference type="EMBL" id="CABITT030000006">
    <property type="protein sequence ID" value="VVB06896.1"/>
    <property type="molecule type" value="Genomic_DNA"/>
</dbReference>
<dbReference type="AlphaFoldDB" id="A0A565BZV3"/>
<proteinExistence type="predicted"/>
<keyword evidence="3" id="KW-1185">Reference proteome</keyword>
<evidence type="ECO:0000313" key="3">
    <source>
        <dbReference type="Proteomes" id="UP000489600"/>
    </source>
</evidence>
<evidence type="ECO:0000313" key="2">
    <source>
        <dbReference type="EMBL" id="VVB06896.1"/>
    </source>
</evidence>
<feature type="compositionally biased region" description="Polar residues" evidence="1">
    <location>
        <begin position="21"/>
        <end position="46"/>
    </location>
</feature>
<feature type="compositionally biased region" description="Basic and acidic residues" evidence="1">
    <location>
        <begin position="57"/>
        <end position="66"/>
    </location>
</feature>
<sequence>MGLTNNNGLQHPMHHSETALGANNTGMNESRGGSKQGGTDASQSDADGQDGSAARHGSGDGKNEGN</sequence>
<accession>A0A565BZV3</accession>
<dbReference type="Proteomes" id="UP000489600">
    <property type="component" value="Unassembled WGS sequence"/>
</dbReference>
<gene>
    <name evidence="2" type="ORF">ANE_LOCUS17340</name>
</gene>
<evidence type="ECO:0000256" key="1">
    <source>
        <dbReference type="SAM" id="MobiDB-lite"/>
    </source>
</evidence>
<comment type="caution">
    <text evidence="2">The sequence shown here is derived from an EMBL/GenBank/DDBJ whole genome shotgun (WGS) entry which is preliminary data.</text>
</comment>
<reference evidence="2" key="1">
    <citation type="submission" date="2019-07" db="EMBL/GenBank/DDBJ databases">
        <authorList>
            <person name="Dittberner H."/>
        </authorList>
    </citation>
    <scope>NUCLEOTIDE SEQUENCE [LARGE SCALE GENOMIC DNA]</scope>
</reference>